<sequence>MTSAAPGSPRFSIVSAVYNVAPYLDDFIASIEAQTFPLDRVEVIAVDDGSTDDSLARLRAWGERRPGLVTVLTKTNGGAASARNQGMRQARGEWITFTDPDDMIAPGYLTAVDEFLRANPSADLVGCRRTLVLEPSGERAEHPLDHHFALGDRLVDLDSSPSLFYGSAPCAFLPLSRVHELGIEFDEELRPSFEDAHMLGRYLLAVGAPQVGFLASAEYLYRRRSDSTSEVVFTDPRRYTTVPRRGYLDLLRRAAERPAGVPLWLQNQVIYDLSWLFSYEDRQSGGGGGPRGDVAAEFHALMAQIVSHLDAEVIENFNARPFPYLWREVLAHGYSTDPWRPTFVVRDRRDRRAQLDRIRYRYTGDLPAEELVVDGTAVAPVHAKTRDLDYFDRLMLRERIVWVPRGEATVSLDGAPVELRGSDPRPPLRDKPPGWVKPKAAKKRFPSQDELLRRLARTRVARHYLRQSWVLIDRVHDADDSGEHLFRWIRENRPKTNAWFVIEKGTPDHQRLRREKIRRVIPYGSLRWKLLMLNCEHLISSHADAAITNPAALKSLIPSPTWRFTFLQHGVIKDDLSGWLNPKNISVFVTSTPDEYESVCGDGTRYVYTTKETVLTGLPRFDRVREAGLQVAPEARDLILIAPTWRNWLVRPVAVGSQRRVAADGFAETEFATQWRSLIGAPELGQLAAETGLKVATLLHPNLEAVADDLRLPDSVIRFSFQDQDVRELFARVRVLVTDYSSMAFNAAYIDRPVVYFQFDADAMFGGAHVGRRGYYEYSSQGFGPVTHKLDEAVAAIVDTVRRGPSPAEEYRQRIGAAFPTRDGRCCERVFDAIQSSAQGSSLSTPSRA</sequence>
<evidence type="ECO:0000259" key="8">
    <source>
        <dbReference type="Pfam" id="PF00535"/>
    </source>
</evidence>
<keyword evidence="6" id="KW-0472">Membrane</keyword>
<dbReference type="InterPro" id="IPR007554">
    <property type="entry name" value="Glycerophosphate_synth"/>
</dbReference>
<comment type="caution">
    <text evidence="9">The sequence shown here is derived from an EMBL/GenBank/DDBJ whole genome shotgun (WGS) entry which is preliminary data.</text>
</comment>
<evidence type="ECO:0000313" key="9">
    <source>
        <dbReference type="EMBL" id="GAA0629543.1"/>
    </source>
</evidence>
<dbReference type="RefSeq" id="WP_344607386.1">
    <property type="nucleotide sequence ID" value="NZ_BAAAHE010000036.1"/>
</dbReference>
<dbReference type="Pfam" id="PF04464">
    <property type="entry name" value="Glyphos_transf"/>
    <property type="match status" value="1"/>
</dbReference>
<feature type="domain" description="Glycosyltransferase 2-like" evidence="8">
    <location>
        <begin position="12"/>
        <end position="129"/>
    </location>
</feature>
<name>A0ABN1H5I1_9ACTN</name>
<dbReference type="InterPro" id="IPR043149">
    <property type="entry name" value="TagF_N"/>
</dbReference>
<accession>A0ABN1H5I1</accession>
<evidence type="ECO:0000313" key="10">
    <source>
        <dbReference type="Proteomes" id="UP001500957"/>
    </source>
</evidence>
<keyword evidence="10" id="KW-1185">Reference proteome</keyword>
<evidence type="ECO:0000256" key="5">
    <source>
        <dbReference type="ARBA" id="ARBA00022944"/>
    </source>
</evidence>
<reference evidence="9 10" key="1">
    <citation type="journal article" date="2019" name="Int. J. Syst. Evol. Microbiol.">
        <title>The Global Catalogue of Microorganisms (GCM) 10K type strain sequencing project: providing services to taxonomists for standard genome sequencing and annotation.</title>
        <authorList>
            <consortium name="The Broad Institute Genomics Platform"/>
            <consortium name="The Broad Institute Genome Sequencing Center for Infectious Disease"/>
            <person name="Wu L."/>
            <person name="Ma J."/>
        </authorList>
    </citation>
    <scope>NUCLEOTIDE SEQUENCE [LARGE SCALE GENOMIC DNA]</scope>
    <source>
        <strain evidence="9 10">JCM 10671</strain>
    </source>
</reference>
<gene>
    <name evidence="9" type="ORF">GCM10009547_36510</name>
</gene>
<dbReference type="PANTHER" id="PTHR43685">
    <property type="entry name" value="GLYCOSYLTRANSFERASE"/>
    <property type="match status" value="1"/>
</dbReference>
<protein>
    <submittedName>
        <fullName evidence="9">CDP-glycerol glycerophosphotransferase family protein</fullName>
    </submittedName>
</protein>
<evidence type="ECO:0000256" key="6">
    <source>
        <dbReference type="ARBA" id="ARBA00023136"/>
    </source>
</evidence>
<feature type="compositionally biased region" description="Basic and acidic residues" evidence="7">
    <location>
        <begin position="420"/>
        <end position="432"/>
    </location>
</feature>
<dbReference type="InterPro" id="IPR029044">
    <property type="entry name" value="Nucleotide-diphossugar_trans"/>
</dbReference>
<dbReference type="Gene3D" id="3.90.550.10">
    <property type="entry name" value="Spore Coat Polysaccharide Biosynthesis Protein SpsA, Chain A"/>
    <property type="match status" value="1"/>
</dbReference>
<evidence type="ECO:0000256" key="2">
    <source>
        <dbReference type="ARBA" id="ARBA00010488"/>
    </source>
</evidence>
<dbReference type="EMBL" id="BAAAHE010000036">
    <property type="protein sequence ID" value="GAA0629543.1"/>
    <property type="molecule type" value="Genomic_DNA"/>
</dbReference>
<dbReference type="Pfam" id="PF00535">
    <property type="entry name" value="Glycos_transf_2"/>
    <property type="match status" value="1"/>
</dbReference>
<organism evidence="9 10">
    <name type="scientific">Sporichthya brevicatena</name>
    <dbReference type="NCBI Taxonomy" id="171442"/>
    <lineage>
        <taxon>Bacteria</taxon>
        <taxon>Bacillati</taxon>
        <taxon>Actinomycetota</taxon>
        <taxon>Actinomycetes</taxon>
        <taxon>Sporichthyales</taxon>
        <taxon>Sporichthyaceae</taxon>
        <taxon>Sporichthya</taxon>
    </lineage>
</organism>
<evidence type="ECO:0000256" key="7">
    <source>
        <dbReference type="SAM" id="MobiDB-lite"/>
    </source>
</evidence>
<dbReference type="SUPFAM" id="SSF53756">
    <property type="entry name" value="UDP-Glycosyltransferase/glycogen phosphorylase"/>
    <property type="match status" value="1"/>
</dbReference>
<dbReference type="InterPro" id="IPR043148">
    <property type="entry name" value="TagF_C"/>
</dbReference>
<dbReference type="Gene3D" id="3.40.50.12580">
    <property type="match status" value="1"/>
</dbReference>
<evidence type="ECO:0000256" key="4">
    <source>
        <dbReference type="ARBA" id="ARBA00022679"/>
    </source>
</evidence>
<feature type="region of interest" description="Disordered" evidence="7">
    <location>
        <begin position="415"/>
        <end position="440"/>
    </location>
</feature>
<dbReference type="SUPFAM" id="SSF53448">
    <property type="entry name" value="Nucleotide-diphospho-sugar transferases"/>
    <property type="match status" value="1"/>
</dbReference>
<dbReference type="PANTHER" id="PTHR43685:SF2">
    <property type="entry name" value="GLYCOSYLTRANSFERASE 2-LIKE DOMAIN-CONTAINING PROTEIN"/>
    <property type="match status" value="1"/>
</dbReference>
<proteinExistence type="inferred from homology"/>
<dbReference type="CDD" id="cd00761">
    <property type="entry name" value="Glyco_tranf_GTA_type"/>
    <property type="match status" value="1"/>
</dbReference>
<keyword evidence="3" id="KW-1003">Cell membrane</keyword>
<evidence type="ECO:0000256" key="3">
    <source>
        <dbReference type="ARBA" id="ARBA00022475"/>
    </source>
</evidence>
<dbReference type="Gene3D" id="3.40.50.11820">
    <property type="match status" value="1"/>
</dbReference>
<dbReference type="Proteomes" id="UP001500957">
    <property type="component" value="Unassembled WGS sequence"/>
</dbReference>
<comment type="subcellular location">
    <subcellularLocation>
        <location evidence="1">Cell membrane</location>
        <topology evidence="1">Peripheral membrane protein</topology>
    </subcellularLocation>
</comment>
<dbReference type="InterPro" id="IPR001173">
    <property type="entry name" value="Glyco_trans_2-like"/>
</dbReference>
<keyword evidence="4" id="KW-0808">Transferase</keyword>
<comment type="similarity">
    <text evidence="2">Belongs to the CDP-glycerol glycerophosphotransferase family.</text>
</comment>
<evidence type="ECO:0000256" key="1">
    <source>
        <dbReference type="ARBA" id="ARBA00004202"/>
    </source>
</evidence>
<dbReference type="InterPro" id="IPR050834">
    <property type="entry name" value="Glycosyltransf_2"/>
</dbReference>
<keyword evidence="5" id="KW-0777">Teichoic acid biosynthesis</keyword>